<dbReference type="Gene3D" id="1.25.10.10">
    <property type="entry name" value="Leucine-rich Repeat Variant"/>
    <property type="match status" value="1"/>
</dbReference>
<dbReference type="PANTHER" id="PTHR13366:SF0">
    <property type="entry name" value="HEAT REPEAT-CONTAINING PROTEIN 6"/>
    <property type="match status" value="1"/>
</dbReference>
<organism evidence="1 2">
    <name type="scientific">Seminavis robusta</name>
    <dbReference type="NCBI Taxonomy" id="568900"/>
    <lineage>
        <taxon>Eukaryota</taxon>
        <taxon>Sar</taxon>
        <taxon>Stramenopiles</taxon>
        <taxon>Ochrophyta</taxon>
        <taxon>Bacillariophyta</taxon>
        <taxon>Bacillariophyceae</taxon>
        <taxon>Bacillariophycidae</taxon>
        <taxon>Naviculales</taxon>
        <taxon>Naviculaceae</taxon>
        <taxon>Seminavis</taxon>
    </lineage>
</organism>
<sequence>MPNIITTEEQRGTAIATSLNILHYFKQNTEVVWEILKLTSEMLKKESACTTHEDQPPPLSTTTTTINVTNLQAGHCLQGLIHSRCCIHRDMEEKYHECCMRILICLAPQLPAEDTAHGMVGHILLPYLESNLHTLSCLESPVEDNSMRVELSFQAIQSLLQVKKHASALLAPLVKDVAPNGQETYQINPLRKRLFHVFQTAIQNYLSCPQPNVVTTTTSQLATIYSGLAMALEVATAVDKSSSVPSSSSSMFKQGTGVASENTIRDLDVLVMERFFKEVFQNEDLMTASYSNTPNEIWIVLLSYLKHQPDASLSLGSTLLLRGNGMRAVEWKGTNDSNAAGTKCSRCGYDCDKLPSFLRLVHGIRNGVERDLLLASLAIMATQAPWKLWLGKKYPQHSRQYQGGAVSNFSVRVLEALMGILVVTTCILKVHCDDWESRAHNIDCAGFLSLFKATLLEIPYESLSNSSAEGQRVVEAAQELFAAFSNILVQENKLQSAPLDRLTAIFEDCMGGHITPQGLRTEMILPARNMLASSSSRFLLDSMFGAINKTVATDTGKAAEAPVRLLRSVLRTRPETVLDDESDWTRYRCVVEKLCVSSNTKLMSSGMELLDSLLQGRQHDMPAKEVFVAAETLVTFVLKLLPETIESVSGTCRRLSLQAYGSLLGSDWLEHTDDRCVGSIGSHVKIVLRHSVATEAVSAVRSAACKAIGDICSNCFLCQNFPDSSGVDAASSSEDSQLQLIGPDVLGAMLIAMKDRSAPVRSMALFAVGNLAQVSVDSACFYDPETLGDACEVACACMGDENEKVAGNAIRSIGHLASLIVRDDYSRAMSQRGWGVDAFCTTVNALGSVVRCIQSLGTSLDEKVVIAAMSCLQTLSPTSLARISAKSELVGNAMVASICYLAKESWSKGTYSSTKKLVGQVELLCRHLLDTATTVDASVVTGCEEIAESWMEHLYEWMILQECTVGAFDVFALALQRPGSRVPINVEQKFANRAMTLFRAQDDAADSDDEL</sequence>
<name>A0A9N8HMQ6_9STRA</name>
<reference evidence="1" key="1">
    <citation type="submission" date="2020-06" db="EMBL/GenBank/DDBJ databases">
        <authorList>
            <consortium name="Plant Systems Biology data submission"/>
        </authorList>
    </citation>
    <scope>NUCLEOTIDE SEQUENCE</scope>
    <source>
        <strain evidence="1">D6</strain>
    </source>
</reference>
<evidence type="ECO:0000313" key="1">
    <source>
        <dbReference type="EMBL" id="CAB9520853.1"/>
    </source>
</evidence>
<dbReference type="InterPro" id="IPR052107">
    <property type="entry name" value="HEAT6"/>
</dbReference>
<dbReference type="InterPro" id="IPR016024">
    <property type="entry name" value="ARM-type_fold"/>
</dbReference>
<evidence type="ECO:0000313" key="2">
    <source>
        <dbReference type="Proteomes" id="UP001153069"/>
    </source>
</evidence>
<comment type="caution">
    <text evidence="1">The sequence shown here is derived from an EMBL/GenBank/DDBJ whole genome shotgun (WGS) entry which is preliminary data.</text>
</comment>
<dbReference type="EMBL" id="CAICTM010001139">
    <property type="protein sequence ID" value="CAB9520853.1"/>
    <property type="molecule type" value="Genomic_DNA"/>
</dbReference>
<proteinExistence type="predicted"/>
<dbReference type="AlphaFoldDB" id="A0A9N8HMQ6"/>
<dbReference type="Proteomes" id="UP001153069">
    <property type="component" value="Unassembled WGS sequence"/>
</dbReference>
<dbReference type="PANTHER" id="PTHR13366">
    <property type="entry name" value="MALARIA ANTIGEN-RELATED"/>
    <property type="match status" value="1"/>
</dbReference>
<keyword evidence="2" id="KW-1185">Reference proteome</keyword>
<dbReference type="OrthoDB" id="49554at2759"/>
<dbReference type="SUPFAM" id="SSF48371">
    <property type="entry name" value="ARM repeat"/>
    <property type="match status" value="1"/>
</dbReference>
<protein>
    <submittedName>
        <fullName evidence="1">Uncharacterized protein</fullName>
    </submittedName>
</protein>
<gene>
    <name evidence="1" type="ORF">SEMRO_1141_G245640.1</name>
</gene>
<dbReference type="InterPro" id="IPR011989">
    <property type="entry name" value="ARM-like"/>
</dbReference>
<accession>A0A9N8HMQ6</accession>